<dbReference type="InterPro" id="IPR000782">
    <property type="entry name" value="FAS1_domain"/>
</dbReference>
<dbReference type="Proteomes" id="UP001485043">
    <property type="component" value="Unassembled WGS sequence"/>
</dbReference>
<evidence type="ECO:0000313" key="2">
    <source>
        <dbReference type="EMBL" id="KAK9857555.1"/>
    </source>
</evidence>
<dbReference type="SUPFAM" id="SSF82153">
    <property type="entry name" value="FAS1 domain"/>
    <property type="match status" value="1"/>
</dbReference>
<dbReference type="EMBL" id="JALJOV010000970">
    <property type="protein sequence ID" value="KAK9857555.1"/>
    <property type="molecule type" value="Genomic_DNA"/>
</dbReference>
<comment type="caution">
    <text evidence="2">The sequence shown here is derived from an EMBL/GenBank/DDBJ whole genome shotgun (WGS) entry which is preliminary data.</text>
</comment>
<gene>
    <name evidence="2" type="ORF">WJX84_002532</name>
</gene>
<name>A0AAW1SV12_9CHLO</name>
<reference evidence="2 3" key="1">
    <citation type="journal article" date="2024" name="Nat. Commun.">
        <title>Phylogenomics reveals the evolutionary origins of lichenization in chlorophyte algae.</title>
        <authorList>
            <person name="Puginier C."/>
            <person name="Libourel C."/>
            <person name="Otte J."/>
            <person name="Skaloud P."/>
            <person name="Haon M."/>
            <person name="Grisel S."/>
            <person name="Petersen M."/>
            <person name="Berrin J.G."/>
            <person name="Delaux P.M."/>
            <person name="Dal Grande F."/>
            <person name="Keller J."/>
        </authorList>
    </citation>
    <scope>NUCLEOTIDE SEQUENCE [LARGE SCALE GENOMIC DNA]</scope>
    <source>
        <strain evidence="2 3">SAG 2523</strain>
    </source>
</reference>
<keyword evidence="3" id="KW-1185">Reference proteome</keyword>
<dbReference type="Pfam" id="PF02469">
    <property type="entry name" value="Fasciclin"/>
    <property type="match status" value="1"/>
</dbReference>
<dbReference type="AlphaFoldDB" id="A0AAW1SV12"/>
<sequence>MYTQVLQYHVVPNQALKAAQLTNGQLLASELQNQPVKILKTSDNQIQVQGATGNPANIIFADVPVCKAVLHVIDAVLGPATSAESAVAIAPAAVAVASG</sequence>
<evidence type="ECO:0000259" key="1">
    <source>
        <dbReference type="PROSITE" id="PS50213"/>
    </source>
</evidence>
<dbReference type="Gene3D" id="2.30.180.10">
    <property type="entry name" value="FAS1 domain"/>
    <property type="match status" value="1"/>
</dbReference>
<organism evidence="2 3">
    <name type="scientific">Apatococcus fuscideae</name>
    <dbReference type="NCBI Taxonomy" id="2026836"/>
    <lineage>
        <taxon>Eukaryota</taxon>
        <taxon>Viridiplantae</taxon>
        <taxon>Chlorophyta</taxon>
        <taxon>core chlorophytes</taxon>
        <taxon>Trebouxiophyceae</taxon>
        <taxon>Chlorellales</taxon>
        <taxon>Chlorellaceae</taxon>
        <taxon>Apatococcus</taxon>
    </lineage>
</organism>
<dbReference type="InterPro" id="IPR036378">
    <property type="entry name" value="FAS1_dom_sf"/>
</dbReference>
<evidence type="ECO:0000313" key="3">
    <source>
        <dbReference type="Proteomes" id="UP001485043"/>
    </source>
</evidence>
<accession>A0AAW1SV12</accession>
<proteinExistence type="predicted"/>
<protein>
    <recommendedName>
        <fullName evidence="1">FAS1 domain-containing protein</fullName>
    </recommendedName>
</protein>
<feature type="domain" description="FAS1" evidence="1">
    <location>
        <begin position="1"/>
        <end position="77"/>
    </location>
</feature>
<dbReference type="PROSITE" id="PS50213">
    <property type="entry name" value="FAS1"/>
    <property type="match status" value="1"/>
</dbReference>